<comment type="caution">
    <text evidence="2">The sequence shown here is derived from an EMBL/GenBank/DDBJ whole genome shotgun (WGS) entry which is preliminary data.</text>
</comment>
<gene>
    <name evidence="2" type="ORF">U1T56_14295</name>
</gene>
<dbReference type="InterPro" id="IPR015422">
    <property type="entry name" value="PyrdxlP-dep_Trfase_small"/>
</dbReference>
<dbReference type="Pfam" id="PF13182">
    <property type="entry name" value="DUF4007"/>
    <property type="match status" value="1"/>
</dbReference>
<evidence type="ECO:0000313" key="3">
    <source>
        <dbReference type="Proteomes" id="UP001375743"/>
    </source>
</evidence>
<organism evidence="2 3">
    <name type="scientific">Benzoatithermus flavus</name>
    <dbReference type="NCBI Taxonomy" id="3108223"/>
    <lineage>
        <taxon>Bacteria</taxon>
        <taxon>Pseudomonadati</taxon>
        <taxon>Pseudomonadota</taxon>
        <taxon>Alphaproteobacteria</taxon>
        <taxon>Geminicoccales</taxon>
        <taxon>Geminicoccaceae</taxon>
        <taxon>Benzoatithermus</taxon>
    </lineage>
</organism>
<dbReference type="EMBL" id="JBBLZC010000014">
    <property type="protein sequence ID" value="MEK0084325.1"/>
    <property type="molecule type" value="Genomic_DNA"/>
</dbReference>
<dbReference type="RefSeq" id="WP_418160177.1">
    <property type="nucleotide sequence ID" value="NZ_JBBLZC010000014.1"/>
</dbReference>
<name>A0ABU8XSY9_9PROT</name>
<sequence length="108" mass="11202">MGLRDAFETAVRAAVPDVIVNGAPAGRAGNTSNPRFPDIAGQASLASPVPRSIMARVGGHETFVRPGRLTKGLRLVVEESETSFEALKTADALGVGQNMAKAIGISCR</sequence>
<dbReference type="Gene3D" id="3.90.1150.10">
    <property type="entry name" value="Aspartate Aminotransferase, domain 1"/>
    <property type="match status" value="1"/>
</dbReference>
<reference evidence="2 3" key="1">
    <citation type="submission" date="2024-01" db="EMBL/GenBank/DDBJ databases">
        <title>Multi-omics insights into the function and evolution of sodium benzoate biodegradation pathways in Benzoatithermus flavus gen. nov., sp. nov. from hot spring.</title>
        <authorList>
            <person name="Hu C.-J."/>
            <person name="Li W.-J."/>
        </authorList>
    </citation>
    <scope>NUCLEOTIDE SEQUENCE [LARGE SCALE GENOMIC DNA]</scope>
    <source>
        <strain evidence="2 3">SYSU G07066</strain>
    </source>
</reference>
<accession>A0ABU8XSY9</accession>
<dbReference type="InterPro" id="IPR025248">
    <property type="entry name" value="DUF4007"/>
</dbReference>
<proteinExistence type="predicted"/>
<protein>
    <submittedName>
        <fullName evidence="2">DUF4007 family protein</fullName>
    </submittedName>
</protein>
<feature type="domain" description="DUF4007" evidence="1">
    <location>
        <begin position="59"/>
        <end position="103"/>
    </location>
</feature>
<keyword evidence="3" id="KW-1185">Reference proteome</keyword>
<dbReference type="Proteomes" id="UP001375743">
    <property type="component" value="Unassembled WGS sequence"/>
</dbReference>
<evidence type="ECO:0000259" key="1">
    <source>
        <dbReference type="Pfam" id="PF13182"/>
    </source>
</evidence>
<evidence type="ECO:0000313" key="2">
    <source>
        <dbReference type="EMBL" id="MEK0084325.1"/>
    </source>
</evidence>